<evidence type="ECO:0000313" key="3">
    <source>
        <dbReference type="EMBL" id="RAI34575.1"/>
    </source>
</evidence>
<gene>
    <name evidence="3" type="ORF">CH338_20680</name>
</gene>
<keyword evidence="4" id="KW-1185">Reference proteome</keyword>
<evidence type="ECO:0000256" key="1">
    <source>
        <dbReference type="ARBA" id="ARBA00006226"/>
    </source>
</evidence>
<reference evidence="3 4" key="1">
    <citation type="submission" date="2017-07" db="EMBL/GenBank/DDBJ databases">
        <title>Draft Genome Sequences of Select Purple Nonsulfur Bacteria.</title>
        <authorList>
            <person name="Lasarre B."/>
            <person name="Mckinlay J.B."/>
        </authorList>
    </citation>
    <scope>NUCLEOTIDE SEQUENCE [LARGE SCALE GENOMIC DNA]</scope>
    <source>
        <strain evidence="3 4">DSM 11907</strain>
    </source>
</reference>
<sequence length="100" mass="11364">MKLALSRAAAAELDELLGYVGERNPSAAAHVEASLRQTFDRICRYPEAAERVEQRPAVRRVPLVRYPYVIYYELSPDTVTILRILHGARRQPWSAEGDEP</sequence>
<dbReference type="PANTHER" id="PTHR33755">
    <property type="entry name" value="TOXIN PARE1-RELATED"/>
    <property type="match status" value="1"/>
</dbReference>
<keyword evidence="2" id="KW-1277">Toxin-antitoxin system</keyword>
<dbReference type="EMBL" id="NPEU01000301">
    <property type="protein sequence ID" value="RAI34575.1"/>
    <property type="molecule type" value="Genomic_DNA"/>
</dbReference>
<evidence type="ECO:0008006" key="5">
    <source>
        <dbReference type="Google" id="ProtNLM"/>
    </source>
</evidence>
<dbReference type="RefSeq" id="WP_111359000.1">
    <property type="nucleotide sequence ID" value="NZ_NHSK01000079.1"/>
</dbReference>
<organism evidence="3 4">
    <name type="scientific">Rhodoplanes elegans</name>
    <dbReference type="NCBI Taxonomy" id="29408"/>
    <lineage>
        <taxon>Bacteria</taxon>
        <taxon>Pseudomonadati</taxon>
        <taxon>Pseudomonadota</taxon>
        <taxon>Alphaproteobacteria</taxon>
        <taxon>Hyphomicrobiales</taxon>
        <taxon>Nitrobacteraceae</taxon>
        <taxon>Rhodoplanes</taxon>
    </lineage>
</organism>
<evidence type="ECO:0000256" key="2">
    <source>
        <dbReference type="ARBA" id="ARBA00022649"/>
    </source>
</evidence>
<dbReference type="Gene3D" id="3.30.2310.20">
    <property type="entry name" value="RelE-like"/>
    <property type="match status" value="1"/>
</dbReference>
<proteinExistence type="inferred from homology"/>
<dbReference type="InterPro" id="IPR007712">
    <property type="entry name" value="RelE/ParE_toxin"/>
</dbReference>
<dbReference type="Pfam" id="PF05016">
    <property type="entry name" value="ParE_toxin"/>
    <property type="match status" value="1"/>
</dbReference>
<dbReference type="Proteomes" id="UP000248863">
    <property type="component" value="Unassembled WGS sequence"/>
</dbReference>
<dbReference type="OrthoDB" id="595470at2"/>
<comment type="caution">
    <text evidence="3">The sequence shown here is derived from an EMBL/GenBank/DDBJ whole genome shotgun (WGS) entry which is preliminary data.</text>
</comment>
<evidence type="ECO:0000313" key="4">
    <source>
        <dbReference type="Proteomes" id="UP000248863"/>
    </source>
</evidence>
<protein>
    <recommendedName>
        <fullName evidence="5">Plasmid stabilization protein</fullName>
    </recommendedName>
</protein>
<dbReference type="AlphaFoldDB" id="A0A327KA85"/>
<dbReference type="InterPro" id="IPR051803">
    <property type="entry name" value="TA_system_RelE-like_toxin"/>
</dbReference>
<dbReference type="InterPro" id="IPR035093">
    <property type="entry name" value="RelE/ParE_toxin_dom_sf"/>
</dbReference>
<comment type="similarity">
    <text evidence="1">Belongs to the RelE toxin family.</text>
</comment>
<name>A0A327KA85_9BRAD</name>
<accession>A0A327KA85</accession>